<dbReference type="Proteomes" id="UP001218218">
    <property type="component" value="Unassembled WGS sequence"/>
</dbReference>
<evidence type="ECO:0000313" key="2">
    <source>
        <dbReference type="EMBL" id="KAJ7352659.1"/>
    </source>
</evidence>
<keyword evidence="3" id="KW-1185">Reference proteome</keyword>
<sequence length="109" mass="11428">MAVQPDNDLASDSSDPQPKGPLLLTDSAETASESDTPQQLQPGGPAVKLDDLGPLVVNSDGTLSRIANWATLTAAEQANTIRVLSARNKSRLANEEQKLKDSSEAAETS</sequence>
<protein>
    <submittedName>
        <fullName evidence="2">Uncharacterized protein</fullName>
    </submittedName>
</protein>
<evidence type="ECO:0000256" key="1">
    <source>
        <dbReference type="SAM" id="MobiDB-lite"/>
    </source>
</evidence>
<dbReference type="AlphaFoldDB" id="A0AAD7AAK8"/>
<dbReference type="PANTHER" id="PTHR39474:SF1">
    <property type="entry name" value="FUNGAL SPECIFIC TRANSCRIPTION FACTOR"/>
    <property type="match status" value="1"/>
</dbReference>
<organism evidence="2 3">
    <name type="scientific">Mycena albidolilacea</name>
    <dbReference type="NCBI Taxonomy" id="1033008"/>
    <lineage>
        <taxon>Eukaryota</taxon>
        <taxon>Fungi</taxon>
        <taxon>Dikarya</taxon>
        <taxon>Basidiomycota</taxon>
        <taxon>Agaricomycotina</taxon>
        <taxon>Agaricomycetes</taxon>
        <taxon>Agaricomycetidae</taxon>
        <taxon>Agaricales</taxon>
        <taxon>Marasmiineae</taxon>
        <taxon>Mycenaceae</taxon>
        <taxon>Mycena</taxon>
    </lineage>
</organism>
<feature type="compositionally biased region" description="Basic and acidic residues" evidence="1">
    <location>
        <begin position="92"/>
        <end position="103"/>
    </location>
</feature>
<reference evidence="2" key="1">
    <citation type="submission" date="2023-03" db="EMBL/GenBank/DDBJ databases">
        <title>Massive genome expansion in bonnet fungi (Mycena s.s.) driven by repeated elements and novel gene families across ecological guilds.</title>
        <authorList>
            <consortium name="Lawrence Berkeley National Laboratory"/>
            <person name="Harder C.B."/>
            <person name="Miyauchi S."/>
            <person name="Viragh M."/>
            <person name="Kuo A."/>
            <person name="Thoen E."/>
            <person name="Andreopoulos B."/>
            <person name="Lu D."/>
            <person name="Skrede I."/>
            <person name="Drula E."/>
            <person name="Henrissat B."/>
            <person name="Morin E."/>
            <person name="Kohler A."/>
            <person name="Barry K."/>
            <person name="LaButti K."/>
            <person name="Morin E."/>
            <person name="Salamov A."/>
            <person name="Lipzen A."/>
            <person name="Mereny Z."/>
            <person name="Hegedus B."/>
            <person name="Baldrian P."/>
            <person name="Stursova M."/>
            <person name="Weitz H."/>
            <person name="Taylor A."/>
            <person name="Grigoriev I.V."/>
            <person name="Nagy L.G."/>
            <person name="Martin F."/>
            <person name="Kauserud H."/>
        </authorList>
    </citation>
    <scope>NUCLEOTIDE SEQUENCE</scope>
    <source>
        <strain evidence="2">CBHHK002</strain>
    </source>
</reference>
<accession>A0AAD7AAK8</accession>
<comment type="caution">
    <text evidence="2">The sequence shown here is derived from an EMBL/GenBank/DDBJ whole genome shotgun (WGS) entry which is preliminary data.</text>
</comment>
<proteinExistence type="predicted"/>
<dbReference type="EMBL" id="JARIHO010000012">
    <property type="protein sequence ID" value="KAJ7352659.1"/>
    <property type="molecule type" value="Genomic_DNA"/>
</dbReference>
<evidence type="ECO:0000313" key="3">
    <source>
        <dbReference type="Proteomes" id="UP001218218"/>
    </source>
</evidence>
<feature type="region of interest" description="Disordered" evidence="1">
    <location>
        <begin position="1"/>
        <end position="52"/>
    </location>
</feature>
<name>A0AAD7AAK8_9AGAR</name>
<feature type="region of interest" description="Disordered" evidence="1">
    <location>
        <begin position="89"/>
        <end position="109"/>
    </location>
</feature>
<gene>
    <name evidence="2" type="ORF">DFH08DRAFT_859568</name>
</gene>
<dbReference type="PANTHER" id="PTHR39474">
    <property type="entry name" value="UNNAMED PRODUCT"/>
    <property type="match status" value="1"/>
</dbReference>
<feature type="compositionally biased region" description="Polar residues" evidence="1">
    <location>
        <begin position="27"/>
        <end position="41"/>
    </location>
</feature>